<dbReference type="KEGG" id="csb:CLSA_c07080"/>
<name>U5MPV4_CLOSA</name>
<dbReference type="PATRIC" id="fig|1345695.10.peg.108"/>
<keyword evidence="2" id="KW-1185">Reference proteome</keyword>
<dbReference type="OrthoDB" id="3171075at2"/>
<protein>
    <submittedName>
        <fullName evidence="1">37-kD nucleoid-associated bacterial protein</fullName>
    </submittedName>
</protein>
<gene>
    <name evidence="1" type="ORF">CLSA_c07080</name>
</gene>
<accession>U5MPV4</accession>
<sequence length="344" mass="39561">MEYINDININEAVIHILDSNGEEPILNEYSLDLDEDIYAFLYKHIEKCFKDDELKYGRFNPERNIVKEVVQDYLIGITTDLVVLSKELARQLFIIMKGNINIPAGDLIIVSIVTDQGPMIGILKMDYVKNFTHEVQFVNEKIGIGIVPQVAGLPGSGQKIQKAAFIKPIKDEDNYNLMILDKQKSSNEDEYGANYFINTFLGATIVTNERDMTRTFVKAAENWTRKNVTEDAGKAEEIRTAIKTKLKEEDTINIDEFSAELFKEQPQVKEDFSNYIKQQGLEEVAVDKTWVDKKLKRVRLNIDKQIDLYINEETYHDSSKFEIQRNGDGTINLVVKNVINYIEK</sequence>
<proteinExistence type="predicted"/>
<dbReference type="Proteomes" id="UP000017118">
    <property type="component" value="Chromosome"/>
</dbReference>
<evidence type="ECO:0000313" key="2">
    <source>
        <dbReference type="Proteomes" id="UP000017118"/>
    </source>
</evidence>
<dbReference type="Pfam" id="PF04245">
    <property type="entry name" value="NA37"/>
    <property type="match status" value="1"/>
</dbReference>
<dbReference type="RefSeq" id="WP_022744008.1">
    <property type="nucleotide sequence ID" value="NC_022571.1"/>
</dbReference>
<evidence type="ECO:0000313" key="1">
    <source>
        <dbReference type="EMBL" id="AGX41721.1"/>
    </source>
</evidence>
<organism evidence="1 2">
    <name type="scientific">Clostridium saccharobutylicum DSM 13864</name>
    <dbReference type="NCBI Taxonomy" id="1345695"/>
    <lineage>
        <taxon>Bacteria</taxon>
        <taxon>Bacillati</taxon>
        <taxon>Bacillota</taxon>
        <taxon>Clostridia</taxon>
        <taxon>Eubacteriales</taxon>
        <taxon>Clostridiaceae</taxon>
        <taxon>Clostridium</taxon>
    </lineage>
</organism>
<dbReference type="AlphaFoldDB" id="U5MPV4"/>
<dbReference type="EMBL" id="CP006721">
    <property type="protein sequence ID" value="AGX41721.1"/>
    <property type="molecule type" value="Genomic_DNA"/>
</dbReference>
<dbReference type="eggNOG" id="COG3081">
    <property type="taxonomic scope" value="Bacteria"/>
</dbReference>
<dbReference type="GeneID" id="55473254"/>
<dbReference type="InterPro" id="IPR007358">
    <property type="entry name" value="Nucleoid_associated_NdpA"/>
</dbReference>
<dbReference type="HOGENOM" id="CLU_069338_0_0_9"/>
<reference evidence="1 2" key="1">
    <citation type="journal article" date="2013" name="Genome Announc.">
        <title>Complete Genome Sequence of the Solvent Producer Clostridium saccharobutylicum NCP262 (DSM 13864).</title>
        <authorList>
            <person name="Poehlein A."/>
            <person name="Hartwich K."/>
            <person name="Krabben P."/>
            <person name="Ehrenreich A."/>
            <person name="Liebl W."/>
            <person name="Durre P."/>
            <person name="Gottschalk G."/>
            <person name="Daniel R."/>
        </authorList>
    </citation>
    <scope>NUCLEOTIDE SEQUENCE [LARGE SCALE GENOMIC DNA]</scope>
    <source>
        <strain evidence="1">DSM 13864</strain>
    </source>
</reference>
<dbReference type="GO" id="GO:0009295">
    <property type="term" value="C:nucleoid"/>
    <property type="evidence" value="ECO:0007669"/>
    <property type="project" value="InterPro"/>
</dbReference>